<dbReference type="EMBL" id="JACHBR010000001">
    <property type="protein sequence ID" value="MBB5627807.1"/>
    <property type="molecule type" value="Genomic_DNA"/>
</dbReference>
<evidence type="ECO:0000313" key="10">
    <source>
        <dbReference type="Proteomes" id="UP000588112"/>
    </source>
</evidence>
<dbReference type="InterPro" id="IPR050250">
    <property type="entry name" value="Macrolide_Exporter_MacB"/>
</dbReference>
<comment type="similarity">
    <text evidence="6">Belongs to the ABC-4 integral membrane protein family.</text>
</comment>
<feature type="transmembrane region" description="Helical" evidence="7">
    <location>
        <begin position="810"/>
        <end position="834"/>
    </location>
</feature>
<keyword evidence="3 7" id="KW-0812">Transmembrane</keyword>
<keyword evidence="5 7" id="KW-0472">Membrane</keyword>
<dbReference type="PANTHER" id="PTHR30572:SF4">
    <property type="entry name" value="ABC TRANSPORTER PERMEASE YTRF"/>
    <property type="match status" value="1"/>
</dbReference>
<feature type="transmembrane region" description="Helical" evidence="7">
    <location>
        <begin position="512"/>
        <end position="533"/>
    </location>
</feature>
<dbReference type="AlphaFoldDB" id="A0A7W8Z5F1"/>
<dbReference type="Proteomes" id="UP000588112">
    <property type="component" value="Unassembled WGS sequence"/>
</dbReference>
<gene>
    <name evidence="9" type="ORF">BJ981_003506</name>
</gene>
<evidence type="ECO:0000259" key="8">
    <source>
        <dbReference type="Pfam" id="PF02687"/>
    </source>
</evidence>
<organism evidence="9 10">
    <name type="scientific">Sphaerisporangium krabiense</name>
    <dbReference type="NCBI Taxonomy" id="763782"/>
    <lineage>
        <taxon>Bacteria</taxon>
        <taxon>Bacillati</taxon>
        <taxon>Actinomycetota</taxon>
        <taxon>Actinomycetes</taxon>
        <taxon>Streptosporangiales</taxon>
        <taxon>Streptosporangiaceae</taxon>
        <taxon>Sphaerisporangium</taxon>
    </lineage>
</organism>
<evidence type="ECO:0000256" key="5">
    <source>
        <dbReference type="ARBA" id="ARBA00023136"/>
    </source>
</evidence>
<feature type="transmembrane region" description="Helical" evidence="7">
    <location>
        <begin position="374"/>
        <end position="394"/>
    </location>
</feature>
<name>A0A7W8Z5F1_9ACTN</name>
<comment type="caution">
    <text evidence="9">The sequence shown here is derived from an EMBL/GenBank/DDBJ whole genome shotgun (WGS) entry which is preliminary data.</text>
</comment>
<feature type="transmembrane region" description="Helical" evidence="7">
    <location>
        <begin position="333"/>
        <end position="354"/>
    </location>
</feature>
<proteinExistence type="inferred from homology"/>
<evidence type="ECO:0000313" key="9">
    <source>
        <dbReference type="EMBL" id="MBB5627807.1"/>
    </source>
</evidence>
<dbReference type="PANTHER" id="PTHR30572">
    <property type="entry name" value="MEMBRANE COMPONENT OF TRANSPORTER-RELATED"/>
    <property type="match status" value="1"/>
</dbReference>
<comment type="subcellular location">
    <subcellularLocation>
        <location evidence="1">Cell membrane</location>
        <topology evidence="1">Multi-pass membrane protein</topology>
    </subcellularLocation>
</comment>
<keyword evidence="2" id="KW-1003">Cell membrane</keyword>
<evidence type="ECO:0000256" key="3">
    <source>
        <dbReference type="ARBA" id="ARBA00022692"/>
    </source>
</evidence>
<accession>A0A7W8Z5F1</accession>
<dbReference type="InterPro" id="IPR003838">
    <property type="entry name" value="ABC3_permease_C"/>
</dbReference>
<evidence type="ECO:0000256" key="1">
    <source>
        <dbReference type="ARBA" id="ARBA00004651"/>
    </source>
</evidence>
<feature type="transmembrane region" description="Helical" evidence="7">
    <location>
        <begin position="278"/>
        <end position="304"/>
    </location>
</feature>
<feature type="transmembrane region" description="Helical" evidence="7">
    <location>
        <begin position="756"/>
        <end position="777"/>
    </location>
</feature>
<evidence type="ECO:0000256" key="2">
    <source>
        <dbReference type="ARBA" id="ARBA00022475"/>
    </source>
</evidence>
<feature type="domain" description="ABC3 transporter permease C-terminal" evidence="8">
    <location>
        <begin position="285"/>
        <end position="402"/>
    </location>
</feature>
<keyword evidence="10" id="KW-1185">Reference proteome</keyword>
<feature type="transmembrane region" description="Helical" evidence="7">
    <location>
        <begin position="421"/>
        <end position="440"/>
    </location>
</feature>
<dbReference type="RefSeq" id="WP_184612411.1">
    <property type="nucleotide sequence ID" value="NZ_BOOS01000015.1"/>
</dbReference>
<evidence type="ECO:0000256" key="4">
    <source>
        <dbReference type="ARBA" id="ARBA00022989"/>
    </source>
</evidence>
<protein>
    <submittedName>
        <fullName evidence="9">Putative ABC transport system permease protein</fullName>
    </submittedName>
</protein>
<evidence type="ECO:0000256" key="7">
    <source>
        <dbReference type="SAM" id="Phobius"/>
    </source>
</evidence>
<sequence length="896" mass="92190">MSGARAALRISRRGAWRAKGRSSLVVAMIGLPVLAITAMLTLLVTFDISPQEGLTARLGSADALIQTNTWSNEEGVEQDYSGTYITSLASGEPGKEPVPARPWTAEEIAGLLPAGSEVVPWTSSAEYYQSGRWMGDASVNELDLREPITRGMFVVGEGRLPGATDEVVVSPDFAAHGVTVGSALTLLGNTRTYRVVGTVTAPQAVREGLVVGLPGGRLALRGPATEWLVDTPRPVTWDDVKRFNARGSVVVSRALVMNPSPEALESGAAPEPRAGLQVLLIGMSVMMIVLEVVLLAGPAFAVGIRRRRRELALIAAQGASEAQLRRVVLADGLVLGGLAAVLGVLGGLGLAWATLAMGLGTALTPSSGPFEVPWVLVAAVAALGLVSALLAAVVPARQAARADVVAVLAGRRGVVAARKGWPLAGVVMTVLGLALTIGGTRQGAFLVTGSRESPGVWATTYLGVIGGSLLAMLGLVAMTPMLVGAVARVTACLPLPFKLAGRDAARNRGRTAPAVAAVLAATAGLVAVSIISASEAEREARQYSPSWTRGSLVVQGLSGTGAEMPLVRAAVAQALPGVPTALVYRHSIEAGRSRNVAVVEPPGACAGQGGDPGLCDRPTGDVMIGGADVLRYLVGRDDPASAAALADGKAVLLAALARDGKATLSITDSDAVGRTSARQVRVPAVTVNPERRPPADALLPLSLAATLKLGARPAELVVDPAVHQVTSEEEARIARQVAAVTSLAYITLEQGPRRDWIPFLVLIGAAVILVLGGTFAATGLAAADARPDVATLGAVGAPPRLRRLVTAGQAWFVAATGVTLGALVGLVPGIATTWQMNVFPGYDVWLSRSSISRLPVPVVVIPWPSIVALVVLLPAVAALVAGLLSRTRIPLARRME</sequence>
<evidence type="ECO:0000256" key="6">
    <source>
        <dbReference type="ARBA" id="ARBA00038076"/>
    </source>
</evidence>
<dbReference type="GO" id="GO:0022857">
    <property type="term" value="F:transmembrane transporter activity"/>
    <property type="evidence" value="ECO:0007669"/>
    <property type="project" value="TreeGrafter"/>
</dbReference>
<reference evidence="9 10" key="1">
    <citation type="submission" date="2020-08" db="EMBL/GenBank/DDBJ databases">
        <title>Sequencing the genomes of 1000 actinobacteria strains.</title>
        <authorList>
            <person name="Klenk H.-P."/>
        </authorList>
    </citation>
    <scope>NUCLEOTIDE SEQUENCE [LARGE SCALE GENOMIC DNA]</scope>
    <source>
        <strain evidence="9 10">DSM 45790</strain>
    </source>
</reference>
<keyword evidence="4 7" id="KW-1133">Transmembrane helix</keyword>
<feature type="transmembrane region" description="Helical" evidence="7">
    <location>
        <begin position="21"/>
        <end position="46"/>
    </location>
</feature>
<feature type="transmembrane region" description="Helical" evidence="7">
    <location>
        <begin position="854"/>
        <end position="884"/>
    </location>
</feature>
<dbReference type="Pfam" id="PF02687">
    <property type="entry name" value="FtsX"/>
    <property type="match status" value="1"/>
</dbReference>
<dbReference type="GO" id="GO:0005886">
    <property type="term" value="C:plasma membrane"/>
    <property type="evidence" value="ECO:0007669"/>
    <property type="project" value="UniProtKB-SubCell"/>
</dbReference>
<feature type="transmembrane region" description="Helical" evidence="7">
    <location>
        <begin position="460"/>
        <end position="491"/>
    </location>
</feature>